<dbReference type="SUPFAM" id="SSF56801">
    <property type="entry name" value="Acetyl-CoA synthetase-like"/>
    <property type="match status" value="1"/>
</dbReference>
<dbReference type="Gene3D" id="3.40.50.12780">
    <property type="entry name" value="N-terminal domain of ligase-like"/>
    <property type="match status" value="1"/>
</dbReference>
<reference evidence="6" key="1">
    <citation type="journal article" date="2015" name="Chem. Sci.">
        <title>Biosynthesis of trioxacarcin revealing a different starter unit and complex tailoring steps for type II polyketide synthase.</title>
        <authorList>
            <person name="Zhang M."/>
            <person name="Hou X.-F."/>
            <person name="Qi L.-H."/>
            <person name="Yin Y."/>
            <person name="Li Q."/>
            <person name="Pan H.-X."/>
            <person name="Chen X.-Y."/>
            <person name="Tang G.-L."/>
        </authorList>
    </citation>
    <scope>NUCLEOTIDE SEQUENCE</scope>
    <source>
        <strain evidence="6">DO-45</strain>
    </source>
</reference>
<accession>A0A0K1H312</accession>
<evidence type="ECO:0000313" key="6">
    <source>
        <dbReference type="EMBL" id="AKT74266.1"/>
    </source>
</evidence>
<feature type="domain" description="AMP-dependent synthetase/ligase" evidence="5">
    <location>
        <begin position="12"/>
        <end position="408"/>
    </location>
</feature>
<dbReference type="FunFam" id="3.40.50.12780:FF:000013">
    <property type="entry name" value="Long-chain-fatty-acid--AMP ligase FadD32"/>
    <property type="match status" value="1"/>
</dbReference>
<keyword evidence="4" id="KW-0812">Transmembrane</keyword>
<dbReference type="PANTHER" id="PTHR22754:SF32">
    <property type="entry name" value="DISCO-INTERACTING PROTEIN 2"/>
    <property type="match status" value="1"/>
</dbReference>
<comment type="similarity">
    <text evidence="1">Belongs to the ATP-dependent AMP-binding enzyme family.</text>
</comment>
<dbReference type="GO" id="GO:0071766">
    <property type="term" value="P:Actinobacterium-type cell wall biogenesis"/>
    <property type="evidence" value="ECO:0007669"/>
    <property type="project" value="UniProtKB-ARBA"/>
</dbReference>
<keyword evidence="4" id="KW-0472">Membrane</keyword>
<proteinExistence type="inferred from homology"/>
<dbReference type="InterPro" id="IPR042099">
    <property type="entry name" value="ANL_N_sf"/>
</dbReference>
<evidence type="ECO:0000256" key="4">
    <source>
        <dbReference type="SAM" id="Phobius"/>
    </source>
</evidence>
<dbReference type="Gene3D" id="3.30.300.30">
    <property type="match status" value="1"/>
</dbReference>
<keyword evidence="2" id="KW-0276">Fatty acid metabolism</keyword>
<dbReference type="Pfam" id="PF00501">
    <property type="entry name" value="AMP-binding"/>
    <property type="match status" value="1"/>
</dbReference>
<dbReference type="GO" id="GO:0005886">
    <property type="term" value="C:plasma membrane"/>
    <property type="evidence" value="ECO:0007669"/>
    <property type="project" value="TreeGrafter"/>
</dbReference>
<dbReference type="InterPro" id="IPR000873">
    <property type="entry name" value="AMP-dep_synth/lig_dom"/>
</dbReference>
<evidence type="ECO:0000259" key="5">
    <source>
        <dbReference type="Pfam" id="PF00501"/>
    </source>
</evidence>
<dbReference type="GO" id="GO:0006633">
    <property type="term" value="P:fatty acid biosynthetic process"/>
    <property type="evidence" value="ECO:0007669"/>
    <property type="project" value="TreeGrafter"/>
</dbReference>
<name>A0A0K1H312_9ACTN</name>
<dbReference type="AlphaFoldDB" id="A0A0K1H312"/>
<evidence type="ECO:0000256" key="2">
    <source>
        <dbReference type="ARBA" id="ARBA00022832"/>
    </source>
</evidence>
<keyword evidence="3" id="KW-0443">Lipid metabolism</keyword>
<evidence type="ECO:0000256" key="1">
    <source>
        <dbReference type="ARBA" id="ARBA00006432"/>
    </source>
</evidence>
<dbReference type="EMBL" id="KP410250">
    <property type="protein sequence ID" value="AKT74266.1"/>
    <property type="molecule type" value="Genomic_DNA"/>
</dbReference>
<dbReference type="PANTHER" id="PTHR22754">
    <property type="entry name" value="DISCO-INTERACTING PROTEIN 2 DIP2 -RELATED"/>
    <property type="match status" value="1"/>
</dbReference>
<dbReference type="InterPro" id="IPR045851">
    <property type="entry name" value="AMP-bd_C_sf"/>
</dbReference>
<protein>
    <submittedName>
        <fullName evidence="6">TxnP1</fullName>
    </submittedName>
</protein>
<organism evidence="6">
    <name type="scientific">Streptomyces bottropensis</name>
    <dbReference type="NCBI Taxonomy" id="42235"/>
    <lineage>
        <taxon>Bacteria</taxon>
        <taxon>Bacillati</taxon>
        <taxon>Actinomycetota</taxon>
        <taxon>Actinomycetes</taxon>
        <taxon>Kitasatosporales</taxon>
        <taxon>Streptomycetaceae</taxon>
        <taxon>Streptomyces</taxon>
    </lineage>
</organism>
<evidence type="ECO:0000256" key="3">
    <source>
        <dbReference type="ARBA" id="ARBA00023098"/>
    </source>
</evidence>
<feature type="transmembrane region" description="Helical" evidence="4">
    <location>
        <begin position="74"/>
        <end position="94"/>
    </location>
</feature>
<sequence length="579" mass="61267">MKTDRPFGETIREWAETARHQEALVFLGGSGADVPVERLTYGELDRAAAALAGWLREHGPVGQRVLLVQPSPRLFAVSMLACMYAGAIAVPVAVPGASHHRADRVLGVIRDSSAGVVLTDAATAPEVSVLLARHGHSRISCLAVESLPDGDGPRTPLADADAPALVQYTSGPATKPRGVVMTHRNLLAGQQALSSALDTRPGDRVGGWLPVHHGMGLVGQLLHPLWLGGTGVLLSPSVFTRRPAAWLQAIATHRLRVSAGPGSAYDLCVRQIGEQELAGLDVSGWEKAVTAPGAVRPETLRAFADRFAVAGFRPDAFRSCYGPSEVPVLASGRVAGGEAAHRVVDVAALDHRELRDPVPGRPTRALADCGTPVGAELLIVDPVSRGVLPDGRTGEIWIRGPAVAQGYWNRPWETRETFDARTSDGAHGFLRTGDVGAVANGRLYVTGRLEDAVALADRPLSPGDLERAVRQVSELFGAGAAFGVGAEREHVVVVLELRGKGHYNVDLPALVSSVLERLAEEFQLAPEGVFLVRSGTIRRTSGAPAKPGELRRLLLGGELKVIHQLVGRGLRELIGARSA</sequence>
<dbReference type="GO" id="GO:0070566">
    <property type="term" value="F:adenylyltransferase activity"/>
    <property type="evidence" value="ECO:0007669"/>
    <property type="project" value="TreeGrafter"/>
</dbReference>
<keyword evidence="4" id="KW-1133">Transmembrane helix</keyword>